<keyword evidence="2" id="KW-0812">Transmembrane</keyword>
<evidence type="ECO:0000313" key="4">
    <source>
        <dbReference type="Proteomes" id="UP000065807"/>
    </source>
</evidence>
<evidence type="ECO:0000256" key="1">
    <source>
        <dbReference type="SAM" id="MobiDB-lite"/>
    </source>
</evidence>
<reference evidence="4" key="2">
    <citation type="journal article" date="2016" name="Int. J. Syst. Evol. Microbiol.">
        <title>Complete genome sequence and cell structure of Limnochorda pilosa, a Gram-negative spore-former within the phylum Firmicutes.</title>
        <authorList>
            <person name="Watanabe M."/>
            <person name="Kojima H."/>
            <person name="Fukui M."/>
        </authorList>
    </citation>
    <scope>NUCLEOTIDE SEQUENCE [LARGE SCALE GENOMIC DNA]</scope>
    <source>
        <strain evidence="4">HC45</strain>
    </source>
</reference>
<dbReference type="STRING" id="1555112.LIP_1514"/>
<keyword evidence="4" id="KW-1185">Reference proteome</keyword>
<gene>
    <name evidence="3" type="ORF">LIP_1514</name>
</gene>
<accession>A0A0K2SK20</accession>
<reference evidence="4" key="1">
    <citation type="submission" date="2015-07" db="EMBL/GenBank/DDBJ databases">
        <title>Complete genome sequence and phylogenetic analysis of Limnochorda pilosa.</title>
        <authorList>
            <person name="Watanabe M."/>
            <person name="Kojima H."/>
            <person name="Fukui M."/>
        </authorList>
    </citation>
    <scope>NUCLEOTIDE SEQUENCE [LARGE SCALE GENOMIC DNA]</scope>
    <source>
        <strain evidence="4">HC45</strain>
    </source>
</reference>
<dbReference type="AlphaFoldDB" id="A0A0K2SK20"/>
<feature type="transmembrane region" description="Helical" evidence="2">
    <location>
        <begin position="31"/>
        <end position="51"/>
    </location>
</feature>
<protein>
    <submittedName>
        <fullName evidence="3">Uncharacterized protein</fullName>
    </submittedName>
</protein>
<keyword evidence="2" id="KW-0472">Membrane</keyword>
<evidence type="ECO:0000313" key="3">
    <source>
        <dbReference type="EMBL" id="BAS27362.1"/>
    </source>
</evidence>
<dbReference type="RefSeq" id="WP_068136098.1">
    <property type="nucleotide sequence ID" value="NZ_AP014924.1"/>
</dbReference>
<organism evidence="3 4">
    <name type="scientific">Limnochorda pilosa</name>
    <dbReference type="NCBI Taxonomy" id="1555112"/>
    <lineage>
        <taxon>Bacteria</taxon>
        <taxon>Bacillati</taxon>
        <taxon>Bacillota</taxon>
        <taxon>Limnochordia</taxon>
        <taxon>Limnochordales</taxon>
        <taxon>Limnochordaceae</taxon>
        <taxon>Limnochorda</taxon>
    </lineage>
</organism>
<dbReference type="EMBL" id="AP014924">
    <property type="protein sequence ID" value="BAS27362.1"/>
    <property type="molecule type" value="Genomic_DNA"/>
</dbReference>
<dbReference type="KEGG" id="lpil:LIP_1514"/>
<dbReference type="Proteomes" id="UP000065807">
    <property type="component" value="Chromosome"/>
</dbReference>
<feature type="region of interest" description="Disordered" evidence="1">
    <location>
        <begin position="186"/>
        <end position="205"/>
    </location>
</feature>
<proteinExistence type="predicted"/>
<name>A0A0K2SK20_LIMPI</name>
<sequence length="216" mass="22165">MSVRLWVGLAVLAFAAGSLLRLGVETGGAGFTMFGMVAFLLIGVLALQEVAGQQARAGRGRLDGVLRRQARRWPVLRLPGTSWGGVVYLARPGPSWVALAVDTSSEAGLWALVGPALAARARKLREGAAALPVEGDGAAVLPVLVLVRRKVRARERALGEAAGVRLANPEDLPVLFAELAGETGASGASKAADEEAPPGPEGLAGVADRLGAVALR</sequence>
<keyword evidence="2" id="KW-1133">Transmembrane helix</keyword>
<evidence type="ECO:0000256" key="2">
    <source>
        <dbReference type="SAM" id="Phobius"/>
    </source>
</evidence>